<accession>A0A2K1SWB1</accession>
<dbReference type="Proteomes" id="UP000236146">
    <property type="component" value="Unassembled WGS sequence"/>
</dbReference>
<name>A0A2K1SWB1_GARVA</name>
<reference evidence="2 3" key="1">
    <citation type="submission" date="2016-10" db="EMBL/GenBank/DDBJ databases">
        <authorList>
            <person name="Varghese N."/>
        </authorList>
    </citation>
    <scope>NUCLEOTIDE SEQUENCE [LARGE SCALE GENOMIC DNA]</scope>
    <source>
        <strain evidence="2 3">KA00225</strain>
    </source>
</reference>
<feature type="chain" id="PRO_5039187431" description="Lipoprotein" evidence="1">
    <location>
        <begin position="26"/>
        <end position="174"/>
    </location>
</feature>
<feature type="signal peptide" evidence="1">
    <location>
        <begin position="1"/>
        <end position="25"/>
    </location>
</feature>
<evidence type="ECO:0000313" key="2">
    <source>
        <dbReference type="EMBL" id="PNS43822.1"/>
    </source>
</evidence>
<sequence>MFKRIVASVAMAAAVMCLCSCGVNSNNVSAISKSDGSVGLVANNCGITESAKEPLYNKEDVYINNNFSSFDDFSNKANCLANSIAPNDSFLKDEVKKLRKDYEDNKEGVSVYFHGDYGVLMRYTPSDKCGEIYNPGMFTNINSHIDASKYCRVILLISRDSVNDMIQYGSSRKN</sequence>
<organism evidence="2 3">
    <name type="scientific">Gardnerella vaginalis</name>
    <dbReference type="NCBI Taxonomy" id="2702"/>
    <lineage>
        <taxon>Bacteria</taxon>
        <taxon>Bacillati</taxon>
        <taxon>Actinomycetota</taxon>
        <taxon>Actinomycetes</taxon>
        <taxon>Bifidobacteriales</taxon>
        <taxon>Bifidobacteriaceae</taxon>
        <taxon>Gardnerella</taxon>
    </lineage>
</organism>
<proteinExistence type="predicted"/>
<gene>
    <name evidence="2" type="ORF">BFS05_00960</name>
</gene>
<dbReference type="RefSeq" id="WP_103084203.1">
    <property type="nucleotide sequence ID" value="NZ_JBLLPE010000001.1"/>
</dbReference>
<evidence type="ECO:0000256" key="1">
    <source>
        <dbReference type="SAM" id="SignalP"/>
    </source>
</evidence>
<dbReference type="AlphaFoldDB" id="A0A2K1SWB1"/>
<dbReference type="EMBL" id="MNLH01000001">
    <property type="protein sequence ID" value="PNS43822.1"/>
    <property type="molecule type" value="Genomic_DNA"/>
</dbReference>
<evidence type="ECO:0008006" key="4">
    <source>
        <dbReference type="Google" id="ProtNLM"/>
    </source>
</evidence>
<comment type="caution">
    <text evidence="2">The sequence shown here is derived from an EMBL/GenBank/DDBJ whole genome shotgun (WGS) entry which is preliminary data.</text>
</comment>
<protein>
    <recommendedName>
        <fullName evidence="4">Lipoprotein</fullName>
    </recommendedName>
</protein>
<keyword evidence="1" id="KW-0732">Signal</keyword>
<evidence type="ECO:0000313" key="3">
    <source>
        <dbReference type="Proteomes" id="UP000236146"/>
    </source>
</evidence>